<proteinExistence type="predicted"/>
<evidence type="ECO:0000256" key="1">
    <source>
        <dbReference type="ARBA" id="ARBA00022512"/>
    </source>
</evidence>
<evidence type="ECO:0000313" key="8">
    <source>
        <dbReference type="EMBL" id="OEH83957.1"/>
    </source>
</evidence>
<dbReference type="Pfam" id="PF00746">
    <property type="entry name" value="Gram_pos_anchor"/>
    <property type="match status" value="1"/>
</dbReference>
<keyword evidence="6" id="KW-0472">Membrane</keyword>
<dbReference type="NCBIfam" id="TIGR02167">
    <property type="entry name" value="Liste_lipo_26"/>
    <property type="match status" value="1"/>
</dbReference>
<feature type="transmembrane region" description="Helical" evidence="6">
    <location>
        <begin position="684"/>
        <end position="704"/>
    </location>
</feature>
<keyword evidence="6" id="KW-1133">Transmembrane helix</keyword>
<dbReference type="PANTHER" id="PTHR24373">
    <property type="entry name" value="SLIT RELATED LEUCINE-RICH REPEAT NEURONAL PROTEIN"/>
    <property type="match status" value="1"/>
</dbReference>
<dbReference type="AlphaFoldDB" id="A0A1E5L1H4"/>
<dbReference type="Pfam" id="PF06458">
    <property type="entry name" value="MucBP"/>
    <property type="match status" value="4"/>
</dbReference>
<evidence type="ECO:0000256" key="6">
    <source>
        <dbReference type="SAM" id="Phobius"/>
    </source>
</evidence>
<dbReference type="InterPro" id="IPR005046">
    <property type="entry name" value="DUF285"/>
</dbReference>
<feature type="domain" description="Gram-positive cocci surface proteins LPxTG" evidence="7">
    <location>
        <begin position="677"/>
        <end position="712"/>
    </location>
</feature>
<dbReference type="SUPFAM" id="SSF52047">
    <property type="entry name" value="RNI-like"/>
    <property type="match status" value="1"/>
</dbReference>
<protein>
    <submittedName>
        <fullName evidence="8">Bacterial surface protein 26-residue</fullName>
    </submittedName>
</protein>
<dbReference type="RefSeq" id="WP_069696968.1">
    <property type="nucleotide sequence ID" value="NZ_JAGGMA010000011.1"/>
</dbReference>
<keyword evidence="9" id="KW-1185">Reference proteome</keyword>
<evidence type="ECO:0000256" key="4">
    <source>
        <dbReference type="ARBA" id="ARBA00022737"/>
    </source>
</evidence>
<dbReference type="GO" id="GO:0005615">
    <property type="term" value="C:extracellular space"/>
    <property type="evidence" value="ECO:0007669"/>
    <property type="project" value="TreeGrafter"/>
</dbReference>
<dbReference type="PANTHER" id="PTHR24373:SF387">
    <property type="entry name" value="LEUCINE-RICH REPEATS AND IMMUNOGLOBULIN-LIKE DOMAINS PROTEIN SMA-10"/>
    <property type="match status" value="1"/>
</dbReference>
<comment type="caution">
    <text evidence="8">The sequence shown here is derived from an EMBL/GenBank/DDBJ whole genome shotgun (WGS) entry which is preliminary data.</text>
</comment>
<dbReference type="InterPro" id="IPR019931">
    <property type="entry name" value="LPXTG_anchor"/>
</dbReference>
<dbReference type="InterPro" id="IPR009459">
    <property type="entry name" value="MucBP_dom"/>
</dbReference>
<accession>A0A1E5L1H4</accession>
<dbReference type="EMBL" id="MIEK01000001">
    <property type="protein sequence ID" value="OEH83957.1"/>
    <property type="molecule type" value="Genomic_DNA"/>
</dbReference>
<name>A0A1E5L1H4_9ENTE</name>
<reference evidence="8 9" key="1">
    <citation type="submission" date="2016-09" db="EMBL/GenBank/DDBJ databases">
        <authorList>
            <person name="Capua I."/>
            <person name="De Benedictis P."/>
            <person name="Joannis T."/>
            <person name="Lombin L.H."/>
            <person name="Cattoli G."/>
        </authorList>
    </citation>
    <scope>NUCLEOTIDE SEQUENCE [LARGE SCALE GENOMIC DNA]</scope>
    <source>
        <strain evidence="8 9">LMG 25899</strain>
    </source>
</reference>
<dbReference type="NCBIfam" id="TIGR01167">
    <property type="entry name" value="LPXTG_anchor"/>
    <property type="match status" value="1"/>
</dbReference>
<dbReference type="Gene3D" id="3.10.20.320">
    <property type="entry name" value="Putative peptidoglycan bound protein (lpxtg motif)"/>
    <property type="match status" value="4"/>
</dbReference>
<sequence>MKYINIGLLLAMLIGIFQPVITFADEWNSDMPESSTDVPVLIDGKINDELSENDQMTATLSTSIASGTFGTSDWYIDLDGVLHIEEGEFADTPKVNGYSQSPWLNYSATFNKIIFEGPVKASSSLNNLFDYLSKVTEIQNISYLDVSNTTSMQRVFGGCSSLTTLDLTSWDTSNVEDIFSLFNGCVNMEKLDVSTWDARQMKAITYAFSSMEKLKELDLSKWQVTPNLFAQGVFMGDSSLAYLDLSGFNMTNLDSWNSYATSRFFQNTNSLKEIVLSSNFKFRNSSNGPELPNIVVNDNYTGKWQNVGEGTVGFPQGTDIWTSAEFMNNFDHMPKSDTYVWQPVAKAAGDITVKYVNQAGTEIHEAQKIGGNVGERYDASTAAYQLTIEGYTLDESKLPENSTGILTEQEQTVIYTYTENPKIAGDVTVKYVDQAGTEIHKEQKISGNVGEGYDASTTAYQLTIEGYTLDESKLPENSTGILTEQEQTVTYTYTENPKVAGDVTVKYLDQAGREIHEAQKISGNVGEGYNASTTAYQLTIEGYTLDESKLPENSTGILTEQEQTVTYTYTENPKIAGNVTVKYVDQSGVEIHKEQKISGNIGEGYDVSTAAYQLTIEGYTLDKTKLPENSTGIFMKQSQTILYVYTINRKIPDSLIDTANMFPPTLSVSKDQRFKKLPKTGEEVRLFSVVAGGALVLLGGLVYLKQRKKMNR</sequence>
<dbReference type="InterPro" id="IPR011889">
    <property type="entry name" value="Liste_lipo_26"/>
</dbReference>
<dbReference type="InterPro" id="IPR050328">
    <property type="entry name" value="Dev_Immune_Receptor"/>
</dbReference>
<evidence type="ECO:0000259" key="7">
    <source>
        <dbReference type="PROSITE" id="PS50847"/>
    </source>
</evidence>
<gene>
    <name evidence="8" type="ORF">BCR26_00335</name>
</gene>
<dbReference type="STRING" id="762845.BCR26_00335"/>
<evidence type="ECO:0000313" key="9">
    <source>
        <dbReference type="Proteomes" id="UP000095256"/>
    </source>
</evidence>
<dbReference type="GO" id="GO:0031012">
    <property type="term" value="C:extracellular matrix"/>
    <property type="evidence" value="ECO:0007669"/>
    <property type="project" value="TreeGrafter"/>
</dbReference>
<dbReference type="Gene3D" id="3.80.10.10">
    <property type="entry name" value="Ribonuclease Inhibitor"/>
    <property type="match status" value="1"/>
</dbReference>
<organism evidence="8 9">
    <name type="scientific">Enterococcus rivorum</name>
    <dbReference type="NCBI Taxonomy" id="762845"/>
    <lineage>
        <taxon>Bacteria</taxon>
        <taxon>Bacillati</taxon>
        <taxon>Bacillota</taxon>
        <taxon>Bacilli</taxon>
        <taxon>Lactobacillales</taxon>
        <taxon>Enterococcaceae</taxon>
        <taxon>Enterococcus</taxon>
    </lineage>
</organism>
<keyword evidence="4" id="KW-0677">Repeat</keyword>
<keyword evidence="6" id="KW-0812">Transmembrane</keyword>
<keyword evidence="2" id="KW-0964">Secreted</keyword>
<evidence type="ECO:0000256" key="3">
    <source>
        <dbReference type="ARBA" id="ARBA00022729"/>
    </source>
</evidence>
<dbReference type="Proteomes" id="UP000095256">
    <property type="component" value="Unassembled WGS sequence"/>
</dbReference>
<dbReference type="Pfam" id="PF03382">
    <property type="entry name" value="DUF285"/>
    <property type="match status" value="1"/>
</dbReference>
<keyword evidence="5" id="KW-0572">Peptidoglycan-anchor</keyword>
<dbReference type="InterPro" id="IPR032675">
    <property type="entry name" value="LRR_dom_sf"/>
</dbReference>
<dbReference type="PROSITE" id="PS50847">
    <property type="entry name" value="GRAM_POS_ANCHORING"/>
    <property type="match status" value="1"/>
</dbReference>
<dbReference type="OrthoDB" id="2195299at2"/>
<evidence type="ECO:0000256" key="2">
    <source>
        <dbReference type="ARBA" id="ARBA00022525"/>
    </source>
</evidence>
<evidence type="ECO:0000256" key="5">
    <source>
        <dbReference type="ARBA" id="ARBA00023088"/>
    </source>
</evidence>
<keyword evidence="1" id="KW-0134">Cell wall</keyword>
<keyword evidence="3" id="KW-0732">Signal</keyword>